<evidence type="ECO:0000256" key="2">
    <source>
        <dbReference type="ARBA" id="ARBA00012722"/>
    </source>
</evidence>
<dbReference type="GO" id="GO:0006281">
    <property type="term" value="P:DNA repair"/>
    <property type="evidence" value="ECO:0007669"/>
    <property type="project" value="UniProtKB-KW"/>
</dbReference>
<dbReference type="Gene3D" id="1.10.150.20">
    <property type="entry name" value="5' to 3' exonuclease, C-terminal subdomain"/>
    <property type="match status" value="2"/>
</dbReference>
<dbReference type="Proteomes" id="UP000316008">
    <property type="component" value="Unassembled WGS sequence"/>
</dbReference>
<dbReference type="Gene3D" id="3.30.470.30">
    <property type="entry name" value="DNA ligase/mRNA capping enzyme"/>
    <property type="match status" value="1"/>
</dbReference>
<dbReference type="SUPFAM" id="SSF50249">
    <property type="entry name" value="Nucleic acid-binding proteins"/>
    <property type="match status" value="1"/>
</dbReference>
<evidence type="ECO:0000256" key="5">
    <source>
        <dbReference type="ARBA" id="ARBA00022705"/>
    </source>
</evidence>
<dbReference type="Pfam" id="PF12826">
    <property type="entry name" value="HHH_2"/>
    <property type="match status" value="1"/>
</dbReference>
<dbReference type="Pfam" id="PF01653">
    <property type="entry name" value="DNA_ligase_aden"/>
    <property type="match status" value="1"/>
</dbReference>
<dbReference type="FunFam" id="3.30.470.30:FF:000001">
    <property type="entry name" value="DNA ligase"/>
    <property type="match status" value="1"/>
</dbReference>
<evidence type="ECO:0000256" key="14">
    <source>
        <dbReference type="HAMAP-Rule" id="MF_01588"/>
    </source>
</evidence>
<comment type="function">
    <text evidence="1 14">DNA ligase that catalyzes the formation of phosphodiester linkages between 5'-phosphoryl and 3'-hydroxyl groups in double-stranded DNA using NAD as a coenzyme and as the energy source for the reaction. It is essential for DNA replication and repair of damaged DNA.</text>
</comment>
<dbReference type="InterPro" id="IPR004150">
    <property type="entry name" value="NAD_DNA_ligase_OB"/>
</dbReference>
<keyword evidence="17" id="KW-1185">Reference proteome</keyword>
<dbReference type="GO" id="GO:0005829">
    <property type="term" value="C:cytosol"/>
    <property type="evidence" value="ECO:0007669"/>
    <property type="project" value="TreeGrafter"/>
</dbReference>
<dbReference type="FunFam" id="2.40.50.140:FF:000012">
    <property type="entry name" value="DNA ligase"/>
    <property type="match status" value="1"/>
</dbReference>
<dbReference type="EMBL" id="VLPL01000001">
    <property type="protein sequence ID" value="TSJ48235.1"/>
    <property type="molecule type" value="Genomic_DNA"/>
</dbReference>
<dbReference type="Gene3D" id="6.20.10.30">
    <property type="match status" value="1"/>
</dbReference>
<gene>
    <name evidence="14 16" type="primary">ligA</name>
    <name evidence="16" type="ORF">FO442_03590</name>
</gene>
<dbReference type="AlphaFoldDB" id="A0A556N7V0"/>
<comment type="caution">
    <text evidence="16">The sequence shown here is derived from an EMBL/GenBank/DDBJ whole genome shotgun (WGS) entry which is preliminary data.</text>
</comment>
<dbReference type="Gene3D" id="1.10.287.610">
    <property type="entry name" value="Helix hairpin bin"/>
    <property type="match status" value="1"/>
</dbReference>
<dbReference type="NCBIfam" id="TIGR00575">
    <property type="entry name" value="dnlj"/>
    <property type="match status" value="1"/>
</dbReference>
<evidence type="ECO:0000256" key="10">
    <source>
        <dbReference type="ARBA" id="ARBA00023027"/>
    </source>
</evidence>
<dbReference type="FunFam" id="1.10.150.20:FF:000007">
    <property type="entry name" value="DNA ligase"/>
    <property type="match status" value="1"/>
</dbReference>
<dbReference type="InterPro" id="IPR004149">
    <property type="entry name" value="Znf_DNAligase_C4"/>
</dbReference>
<evidence type="ECO:0000256" key="11">
    <source>
        <dbReference type="ARBA" id="ARBA00023204"/>
    </source>
</evidence>
<accession>A0A556N7V0</accession>
<feature type="active site" description="N6-AMP-lysine intermediate" evidence="14">
    <location>
        <position position="115"/>
    </location>
</feature>
<reference evidence="16 17" key="1">
    <citation type="submission" date="2019-07" db="EMBL/GenBank/DDBJ databases">
        <authorList>
            <person name="Huq M.A."/>
        </authorList>
    </citation>
    <scope>NUCLEOTIDE SEQUENCE [LARGE SCALE GENOMIC DNA]</scope>
    <source>
        <strain evidence="16 17">MAH-3</strain>
    </source>
</reference>
<evidence type="ECO:0000256" key="13">
    <source>
        <dbReference type="ARBA" id="ARBA00060881"/>
    </source>
</evidence>
<dbReference type="InterPro" id="IPR033136">
    <property type="entry name" value="DNA_ligase_CS"/>
</dbReference>
<dbReference type="InterPro" id="IPR001357">
    <property type="entry name" value="BRCT_dom"/>
</dbReference>
<dbReference type="PROSITE" id="PS50172">
    <property type="entry name" value="BRCT"/>
    <property type="match status" value="1"/>
</dbReference>
<comment type="catalytic activity">
    <reaction evidence="12 14">
        <text>NAD(+) + (deoxyribonucleotide)n-3'-hydroxyl + 5'-phospho-(deoxyribonucleotide)m = (deoxyribonucleotide)n+m + AMP + beta-nicotinamide D-nucleotide.</text>
        <dbReference type="EC" id="6.5.1.2"/>
    </reaction>
</comment>
<dbReference type="Pfam" id="PF00533">
    <property type="entry name" value="BRCT"/>
    <property type="match status" value="1"/>
</dbReference>
<keyword evidence="10 14" id="KW-0520">NAD</keyword>
<dbReference type="PANTHER" id="PTHR23389:SF9">
    <property type="entry name" value="DNA LIGASE"/>
    <property type="match status" value="1"/>
</dbReference>
<dbReference type="InterPro" id="IPR010994">
    <property type="entry name" value="RuvA_2-like"/>
</dbReference>
<comment type="cofactor">
    <cofactor evidence="14">
        <name>Mg(2+)</name>
        <dbReference type="ChEBI" id="CHEBI:18420"/>
    </cofactor>
    <cofactor evidence="14">
        <name>Mn(2+)</name>
        <dbReference type="ChEBI" id="CHEBI:29035"/>
    </cofactor>
</comment>
<proteinExistence type="inferred from homology"/>
<feature type="binding site" evidence="14">
    <location>
        <position position="172"/>
    </location>
    <ligand>
        <name>NAD(+)</name>
        <dbReference type="ChEBI" id="CHEBI:57540"/>
    </ligand>
</feature>
<dbReference type="Gene3D" id="3.40.50.10190">
    <property type="entry name" value="BRCT domain"/>
    <property type="match status" value="1"/>
</dbReference>
<dbReference type="PANTHER" id="PTHR23389">
    <property type="entry name" value="CHROMOSOME TRANSMISSION FIDELITY FACTOR 18"/>
    <property type="match status" value="1"/>
</dbReference>
<keyword evidence="5 14" id="KW-0235">DNA replication</keyword>
<dbReference type="PIRSF" id="PIRSF001604">
    <property type="entry name" value="LigA"/>
    <property type="match status" value="1"/>
</dbReference>
<evidence type="ECO:0000259" key="15">
    <source>
        <dbReference type="PROSITE" id="PS50172"/>
    </source>
</evidence>
<feature type="binding site" evidence="14">
    <location>
        <begin position="34"/>
        <end position="38"/>
    </location>
    <ligand>
        <name>NAD(+)</name>
        <dbReference type="ChEBI" id="CHEBI:57540"/>
    </ligand>
</feature>
<dbReference type="Gene3D" id="2.40.50.140">
    <property type="entry name" value="Nucleic acid-binding proteins"/>
    <property type="match status" value="1"/>
</dbReference>
<dbReference type="EC" id="6.5.1.2" evidence="2 14"/>
<evidence type="ECO:0000313" key="16">
    <source>
        <dbReference type="EMBL" id="TSJ48235.1"/>
    </source>
</evidence>
<dbReference type="InterPro" id="IPR001679">
    <property type="entry name" value="DNA_ligase"/>
</dbReference>
<dbReference type="SUPFAM" id="SSF52113">
    <property type="entry name" value="BRCT domain"/>
    <property type="match status" value="1"/>
</dbReference>
<dbReference type="Pfam" id="PF03119">
    <property type="entry name" value="DNA_ligase_ZBD"/>
    <property type="match status" value="1"/>
</dbReference>
<dbReference type="HAMAP" id="MF_01588">
    <property type="entry name" value="DNA_ligase_A"/>
    <property type="match status" value="1"/>
</dbReference>
<evidence type="ECO:0000256" key="8">
    <source>
        <dbReference type="ARBA" id="ARBA00022833"/>
    </source>
</evidence>
<protein>
    <recommendedName>
        <fullName evidence="3 14">DNA ligase</fullName>
        <ecNumber evidence="2 14">6.5.1.2</ecNumber>
    </recommendedName>
    <alternativeName>
        <fullName evidence="14">Polydeoxyribonucleotide synthase [NAD(+)]</fullName>
    </alternativeName>
</protein>
<dbReference type="SMART" id="SM00292">
    <property type="entry name" value="BRCT"/>
    <property type="match status" value="1"/>
</dbReference>
<feature type="binding site" evidence="14">
    <location>
        <position position="427"/>
    </location>
    <ligand>
        <name>Zn(2+)</name>
        <dbReference type="ChEBI" id="CHEBI:29105"/>
    </ligand>
</feature>
<dbReference type="OrthoDB" id="9759736at2"/>
<organism evidence="16 17">
    <name type="scientific">Fluviicola chungangensis</name>
    <dbReference type="NCBI Taxonomy" id="2597671"/>
    <lineage>
        <taxon>Bacteria</taxon>
        <taxon>Pseudomonadati</taxon>
        <taxon>Bacteroidota</taxon>
        <taxon>Flavobacteriia</taxon>
        <taxon>Flavobacteriales</taxon>
        <taxon>Crocinitomicaceae</taxon>
        <taxon>Fluviicola</taxon>
    </lineage>
</organism>
<keyword evidence="4 14" id="KW-0436">Ligase</keyword>
<dbReference type="InterPro" id="IPR013839">
    <property type="entry name" value="DNAligase_adenylation"/>
</dbReference>
<feature type="binding site" evidence="14">
    <location>
        <position position="412"/>
    </location>
    <ligand>
        <name>Zn(2+)</name>
        <dbReference type="ChEBI" id="CHEBI:29105"/>
    </ligand>
</feature>
<evidence type="ECO:0000313" key="17">
    <source>
        <dbReference type="Proteomes" id="UP000316008"/>
    </source>
</evidence>
<dbReference type="FunFam" id="1.10.150.20:FF:000006">
    <property type="entry name" value="DNA ligase"/>
    <property type="match status" value="1"/>
</dbReference>
<name>A0A556N7V0_9FLAO</name>
<feature type="binding site" evidence="14">
    <location>
        <position position="136"/>
    </location>
    <ligand>
        <name>NAD(+)</name>
        <dbReference type="ChEBI" id="CHEBI:57540"/>
    </ligand>
</feature>
<dbReference type="InterPro" id="IPR036420">
    <property type="entry name" value="BRCT_dom_sf"/>
</dbReference>
<dbReference type="GO" id="GO:0003911">
    <property type="term" value="F:DNA ligase (NAD+) activity"/>
    <property type="evidence" value="ECO:0007669"/>
    <property type="project" value="UniProtKB-UniRule"/>
</dbReference>
<keyword evidence="7 14" id="KW-0227">DNA damage</keyword>
<dbReference type="SMART" id="SM00532">
    <property type="entry name" value="LIGANc"/>
    <property type="match status" value="1"/>
</dbReference>
<comment type="similarity">
    <text evidence="13 14">Belongs to the NAD-dependent DNA ligase family. LigA subfamily.</text>
</comment>
<feature type="binding site" evidence="14">
    <location>
        <position position="113"/>
    </location>
    <ligand>
        <name>NAD(+)</name>
        <dbReference type="ChEBI" id="CHEBI:57540"/>
    </ligand>
</feature>
<evidence type="ECO:0000256" key="9">
    <source>
        <dbReference type="ARBA" id="ARBA00022842"/>
    </source>
</evidence>
<dbReference type="SUPFAM" id="SSF47781">
    <property type="entry name" value="RuvA domain 2-like"/>
    <property type="match status" value="1"/>
</dbReference>
<keyword evidence="11 14" id="KW-0234">DNA repair</keyword>
<feature type="binding site" evidence="14">
    <location>
        <position position="433"/>
    </location>
    <ligand>
        <name>Zn(2+)</name>
        <dbReference type="ChEBI" id="CHEBI:29105"/>
    </ligand>
</feature>
<evidence type="ECO:0000256" key="12">
    <source>
        <dbReference type="ARBA" id="ARBA00034005"/>
    </source>
</evidence>
<feature type="domain" description="BRCT" evidence="15">
    <location>
        <begin position="591"/>
        <end position="671"/>
    </location>
</feature>
<dbReference type="CDD" id="cd00114">
    <property type="entry name" value="LIGANc"/>
    <property type="match status" value="1"/>
</dbReference>
<evidence type="ECO:0000256" key="4">
    <source>
        <dbReference type="ARBA" id="ARBA00022598"/>
    </source>
</evidence>
<evidence type="ECO:0000256" key="7">
    <source>
        <dbReference type="ARBA" id="ARBA00022763"/>
    </source>
</evidence>
<dbReference type="GO" id="GO:0046872">
    <property type="term" value="F:metal ion binding"/>
    <property type="evidence" value="ECO:0007669"/>
    <property type="project" value="UniProtKB-KW"/>
</dbReference>
<dbReference type="RefSeq" id="WP_144331770.1">
    <property type="nucleotide sequence ID" value="NZ_VLPL01000001.1"/>
</dbReference>
<feature type="binding site" evidence="14">
    <location>
        <begin position="83"/>
        <end position="84"/>
    </location>
    <ligand>
        <name>NAD(+)</name>
        <dbReference type="ChEBI" id="CHEBI:57540"/>
    </ligand>
</feature>
<evidence type="ECO:0000256" key="3">
    <source>
        <dbReference type="ARBA" id="ARBA00013308"/>
    </source>
</evidence>
<keyword evidence="9 14" id="KW-0460">Magnesium</keyword>
<keyword evidence="6 14" id="KW-0479">Metal-binding</keyword>
<evidence type="ECO:0000256" key="6">
    <source>
        <dbReference type="ARBA" id="ARBA00022723"/>
    </source>
</evidence>
<dbReference type="InterPro" id="IPR041663">
    <property type="entry name" value="DisA/LigA_HHH"/>
</dbReference>
<dbReference type="Pfam" id="PF03120">
    <property type="entry name" value="OB_DNA_ligase"/>
    <property type="match status" value="1"/>
</dbReference>
<keyword evidence="8 14" id="KW-0862">Zinc</keyword>
<feature type="binding site" evidence="14">
    <location>
        <position position="291"/>
    </location>
    <ligand>
        <name>NAD(+)</name>
        <dbReference type="ChEBI" id="CHEBI:57540"/>
    </ligand>
</feature>
<dbReference type="InterPro" id="IPR013840">
    <property type="entry name" value="DNAligase_N"/>
</dbReference>
<feature type="binding site" evidence="14">
    <location>
        <position position="315"/>
    </location>
    <ligand>
        <name>NAD(+)</name>
        <dbReference type="ChEBI" id="CHEBI:57540"/>
    </ligand>
</feature>
<dbReference type="GO" id="GO:0006260">
    <property type="term" value="P:DNA replication"/>
    <property type="evidence" value="ECO:0007669"/>
    <property type="project" value="UniProtKB-KW"/>
</dbReference>
<sequence>MNPTEAQKRIEQLTQELTQHNYSYYVESNPTISDYEFDVLLKELQDLEAEFPQFASELSPTKRVGGDITKKFETVVHRFPMLSLSNSYSEEEIIDWEQRLKKLASGPIEYVCELKYDGVAIGIRYVNGKFTRAVTRGDGTKGEDISANVKTIRAVPLTLKGDYPDDFEVRGEIFFPRANFEAMNKQREELGEPVFANPRNSASGTLKSQDSRVVAERGLDCYLYGVYGDDLNLESHLESVRKAHEWGFKTPLEKDRYIAKTSTIDGIMDFIHYWDKERYNLPFDIDGIVIKVNNYEQQTDLGFTAKSPRWAIAYKFKAERVSTILEEVTYQVGRTGAITPVANLKPVLLGGTVVKRASLHNADQIEKLDLYLGDEVFVEKGGEIIPKIVGVNTASRLSTAQKVIFIEHCPECGSELHRREGEAQHYCLNDLVCPPQVKGRMEHFISRKAMDIDGLGAETIDLLYKKGLATSIADLYDLTFDQVVNLDRMADKSANNLILGIKTSKEVPFERVLFALGIRFVGETVAKKLANAFKNIDAIASATYDELIAVEEIGEKIAIAVQHFFQDPRALHTIDRLKAAGIQFEVEEVALDSNELEGKTFVVSGVFSKFSRDEIKDLIEKNGGKNVGSISAKTSYVLAGENMGPAKLEKASNLGIPIISEDDFLAMISTN</sequence>
<dbReference type="NCBIfam" id="NF005932">
    <property type="entry name" value="PRK07956.1"/>
    <property type="match status" value="1"/>
</dbReference>
<evidence type="ECO:0000256" key="1">
    <source>
        <dbReference type="ARBA" id="ARBA00004067"/>
    </source>
</evidence>
<feature type="binding site" evidence="14">
    <location>
        <position position="409"/>
    </location>
    <ligand>
        <name>Zn(2+)</name>
        <dbReference type="ChEBI" id="CHEBI:29105"/>
    </ligand>
</feature>
<keyword evidence="14" id="KW-0464">Manganese</keyword>
<dbReference type="SUPFAM" id="SSF56091">
    <property type="entry name" value="DNA ligase/mRNA capping enzyme, catalytic domain"/>
    <property type="match status" value="1"/>
</dbReference>
<dbReference type="PROSITE" id="PS01056">
    <property type="entry name" value="DNA_LIGASE_N2"/>
    <property type="match status" value="1"/>
</dbReference>
<dbReference type="InterPro" id="IPR012340">
    <property type="entry name" value="NA-bd_OB-fold"/>
</dbReference>